<evidence type="ECO:0000256" key="2">
    <source>
        <dbReference type="ARBA" id="ARBA00023163"/>
    </source>
</evidence>
<dbReference type="AlphaFoldDB" id="A0ABD6CCL1"/>
<evidence type="ECO:0000313" key="6">
    <source>
        <dbReference type="Proteomes" id="UP001597119"/>
    </source>
</evidence>
<comment type="caution">
    <text evidence="5">The sequence shown here is derived from an EMBL/GenBank/DDBJ whole genome shotgun (WGS) entry which is preliminary data.</text>
</comment>
<keyword evidence="2" id="KW-0804">Transcription</keyword>
<protein>
    <submittedName>
        <fullName evidence="5">Helix-turn-helix domain-containing protein</fullName>
    </submittedName>
</protein>
<dbReference type="Pfam" id="PF04967">
    <property type="entry name" value="HTH_10"/>
    <property type="match status" value="1"/>
</dbReference>
<keyword evidence="6" id="KW-1185">Reference proteome</keyword>
<dbReference type="PANTHER" id="PTHR34236">
    <property type="entry name" value="DIMETHYL SULFOXIDE REDUCTASE TRANSCRIPTIONAL ACTIVATOR"/>
    <property type="match status" value="1"/>
</dbReference>
<feature type="domain" description="HTH bat-type" evidence="3">
    <location>
        <begin position="158"/>
        <end position="207"/>
    </location>
</feature>
<proteinExistence type="predicted"/>
<organism evidence="5 6">
    <name type="scientific">Halorientalis brevis</name>
    <dbReference type="NCBI Taxonomy" id="1126241"/>
    <lineage>
        <taxon>Archaea</taxon>
        <taxon>Methanobacteriati</taxon>
        <taxon>Methanobacteriota</taxon>
        <taxon>Stenosarchaea group</taxon>
        <taxon>Halobacteria</taxon>
        <taxon>Halobacteriales</taxon>
        <taxon>Haloarculaceae</taxon>
        <taxon>Halorientalis</taxon>
    </lineage>
</organism>
<evidence type="ECO:0000259" key="3">
    <source>
        <dbReference type="Pfam" id="PF04967"/>
    </source>
</evidence>
<gene>
    <name evidence="5" type="ORF">ACFR9U_11125</name>
</gene>
<dbReference type="InterPro" id="IPR007050">
    <property type="entry name" value="HTH_bacterioopsin"/>
</dbReference>
<dbReference type="PANTHER" id="PTHR34236:SF1">
    <property type="entry name" value="DIMETHYL SULFOXIDE REDUCTASE TRANSCRIPTIONAL ACTIVATOR"/>
    <property type="match status" value="1"/>
</dbReference>
<dbReference type="InterPro" id="IPR031803">
    <property type="entry name" value="BAT_GAF/HTH-assoc"/>
</dbReference>
<reference evidence="5 6" key="1">
    <citation type="journal article" date="2019" name="Int. J. Syst. Evol. Microbiol.">
        <title>The Global Catalogue of Microorganisms (GCM) 10K type strain sequencing project: providing services to taxonomists for standard genome sequencing and annotation.</title>
        <authorList>
            <consortium name="The Broad Institute Genomics Platform"/>
            <consortium name="The Broad Institute Genome Sequencing Center for Infectious Disease"/>
            <person name="Wu L."/>
            <person name="Ma J."/>
        </authorList>
    </citation>
    <scope>NUCLEOTIDE SEQUENCE [LARGE SCALE GENOMIC DNA]</scope>
    <source>
        <strain evidence="5 6">CGMCC 1.12125</strain>
    </source>
</reference>
<name>A0ABD6CCL1_9EURY</name>
<dbReference type="Proteomes" id="UP001597119">
    <property type="component" value="Unassembled WGS sequence"/>
</dbReference>
<feature type="domain" description="Bacterioopsin transcriptional activator GAF and HTH associated" evidence="4">
    <location>
        <begin position="10"/>
        <end position="152"/>
    </location>
</feature>
<dbReference type="RefSeq" id="WP_247373116.1">
    <property type="nucleotide sequence ID" value="NZ_JALLGV010000001.1"/>
</dbReference>
<dbReference type="EMBL" id="JBHUDJ010000003">
    <property type="protein sequence ID" value="MFD1587538.1"/>
    <property type="molecule type" value="Genomic_DNA"/>
</dbReference>
<accession>A0ABD6CCL1</accession>
<sequence length="221" mass="24924">MLAISELFLSSPDLVLAPTIDENPDASVRIESQPAMDPDQQRLFVHVESTDFEAFDAALETDPTVEEPLTLSEGEEFRIYRLTLTDKVTIVSPRVAELGGMVLEMRSRNRGWQVKLQVPDRETLAAFRDFCVTHDIEYTLERLYQTEPNRETDVYLRESQRETLLTAFEAGYFKVPRAVSQADLAAELGISDSAVSQRVRRAVDTLIANTIAKDSALRDDL</sequence>
<keyword evidence="1" id="KW-0805">Transcription regulation</keyword>
<evidence type="ECO:0000259" key="4">
    <source>
        <dbReference type="Pfam" id="PF15915"/>
    </source>
</evidence>
<evidence type="ECO:0000256" key="1">
    <source>
        <dbReference type="ARBA" id="ARBA00023015"/>
    </source>
</evidence>
<dbReference type="Pfam" id="PF15915">
    <property type="entry name" value="BAT"/>
    <property type="match status" value="1"/>
</dbReference>
<evidence type="ECO:0000313" key="5">
    <source>
        <dbReference type="EMBL" id="MFD1587538.1"/>
    </source>
</evidence>